<organism evidence="2">
    <name type="scientific">Vitis vinifera</name>
    <name type="common">Grape</name>
    <dbReference type="NCBI Taxonomy" id="29760"/>
    <lineage>
        <taxon>Eukaryota</taxon>
        <taxon>Viridiplantae</taxon>
        <taxon>Streptophyta</taxon>
        <taxon>Embryophyta</taxon>
        <taxon>Tracheophyta</taxon>
        <taxon>Spermatophyta</taxon>
        <taxon>Magnoliopsida</taxon>
        <taxon>eudicotyledons</taxon>
        <taxon>Gunneridae</taxon>
        <taxon>Pentapetalae</taxon>
        <taxon>rosids</taxon>
        <taxon>Vitales</taxon>
        <taxon>Vitaceae</taxon>
        <taxon>Viteae</taxon>
        <taxon>Vitis</taxon>
    </lineage>
</organism>
<accession>A5AYI3</accession>
<dbReference type="EMBL" id="AM440214">
    <property type="protein sequence ID" value="CAN76194.1"/>
    <property type="molecule type" value="Genomic_DNA"/>
</dbReference>
<feature type="region of interest" description="Disordered" evidence="1">
    <location>
        <begin position="1"/>
        <end position="108"/>
    </location>
</feature>
<sequence>MAKTRGAKSSCPSSRPRALRETPVHRVQGSMTEPSQPLPILASVEDAPLSSPTRRYEMRRPPTTPGVSSSHAKKSGSRPPKKKARVSAPLEPSEPPSEPQSPAIESQIPFGMTPKVVIRRPMVTQPPIEGNLDCRARPFYSKLCFDRATFRLQLELKDSFYLLQRYHMEHLMTPRDFFYPRVALDFYQSMTTHHVQDPTVIYFTIDRHHGILGAKHIAEALRIPYKPAHPEDYRVWAHPSQSDMVHITV</sequence>
<gene>
    <name evidence="2" type="ORF">VITISV_025049</name>
</gene>
<protein>
    <submittedName>
        <fullName evidence="2">Uncharacterized protein</fullName>
    </submittedName>
</protein>
<dbReference type="AlphaFoldDB" id="A5AYI3"/>
<reference evidence="2" key="1">
    <citation type="journal article" date="2007" name="PLoS ONE">
        <title>The first genome sequence of an elite grapevine cultivar (Pinot noir Vitis vinifera L.): coping with a highly heterozygous genome.</title>
        <authorList>
            <person name="Velasco R."/>
            <person name="Zharkikh A."/>
            <person name="Troggio M."/>
            <person name="Cartwright D.A."/>
            <person name="Cestaro A."/>
            <person name="Pruss D."/>
            <person name="Pindo M."/>
            <person name="FitzGerald L.M."/>
            <person name="Vezzulli S."/>
            <person name="Reid J."/>
            <person name="Malacarne G."/>
            <person name="Iliev D."/>
            <person name="Coppola G."/>
            <person name="Wardell B."/>
            <person name="Micheletti D."/>
            <person name="Macalma T."/>
            <person name="Facci M."/>
            <person name="Mitchell J.T."/>
            <person name="Perazzolli M."/>
            <person name="Eldredge G."/>
            <person name="Gatto P."/>
            <person name="Oyzerski R."/>
            <person name="Moretto M."/>
            <person name="Gutin N."/>
            <person name="Stefanini M."/>
            <person name="Chen Y."/>
            <person name="Segala C."/>
            <person name="Davenport C."/>
            <person name="Dematte L."/>
            <person name="Mraz A."/>
            <person name="Battilana J."/>
            <person name="Stormo K."/>
            <person name="Costa F."/>
            <person name="Tao Q."/>
            <person name="Si-Ammour A."/>
            <person name="Harkins T."/>
            <person name="Lackey A."/>
            <person name="Perbost C."/>
            <person name="Taillon B."/>
            <person name="Stella A."/>
            <person name="Solovyev V."/>
            <person name="Fawcett J.A."/>
            <person name="Sterck L."/>
            <person name="Vandepoele K."/>
            <person name="Grando S.M."/>
            <person name="Toppo S."/>
            <person name="Moser C."/>
            <person name="Lanchbury J."/>
            <person name="Bogden R."/>
            <person name="Skolnick M."/>
            <person name="Sgaramella V."/>
            <person name="Bhatnagar S.K."/>
            <person name="Fontana P."/>
            <person name="Gutin A."/>
            <person name="Van de Peer Y."/>
            <person name="Salamini F."/>
            <person name="Viola R."/>
        </authorList>
    </citation>
    <scope>NUCLEOTIDE SEQUENCE</scope>
</reference>
<evidence type="ECO:0000313" key="2">
    <source>
        <dbReference type="EMBL" id="CAN76194.1"/>
    </source>
</evidence>
<feature type="compositionally biased region" description="Basic residues" evidence="1">
    <location>
        <begin position="71"/>
        <end position="85"/>
    </location>
</feature>
<name>A5AYI3_VITVI</name>
<evidence type="ECO:0000256" key="1">
    <source>
        <dbReference type="SAM" id="MobiDB-lite"/>
    </source>
</evidence>
<proteinExistence type="predicted"/>